<gene>
    <name evidence="2" type="ORF">JAO71_04390</name>
</gene>
<organism evidence="2 3">
    <name type="scientific">Olleya sediminilitoris</name>
    <dbReference type="NCBI Taxonomy" id="2795739"/>
    <lineage>
        <taxon>Bacteria</taxon>
        <taxon>Pseudomonadati</taxon>
        <taxon>Bacteroidota</taxon>
        <taxon>Flavobacteriia</taxon>
        <taxon>Flavobacteriales</taxon>
        <taxon>Flavobacteriaceae</taxon>
    </lineage>
</organism>
<name>A0ABS1WIT3_9FLAO</name>
<dbReference type="PROSITE" id="PS51257">
    <property type="entry name" value="PROKAR_LIPOPROTEIN"/>
    <property type="match status" value="1"/>
</dbReference>
<sequence>MKQKIKTYLKYGLFLFGIVIFIYSCQKDDIDNYENSSHIKVNPYNVSFSKFKEHTKITNLSSYLKSKTSQSDARVDVTFNDFLIDTTTVNHYLLDSERSSFSFKIILKDSVVDGETYNLFIRERDNQWVSSIMLFVEDNDTSNNTRFSHIEEVYTLDGIHARQSNHHHNNSVARGGGGTWSETNIYHCTNTGECSSGVCDLCYRCVSTVSISFTQQGDFGDDVGGSSDNGIDGGMYNGGGGAGSYYDPNDSNTNHNEEEEDVITDCNLLENLSASPDFANKMQELINNTSGNTEITYFGNTDENGTTSLPIRVESEEGVRGIDIGVNSTEQIDVFMHNHFNNGQGSLSVFSGSDLFTLYQLYLNGNITDVDNYVMLVATPGGSGANDEETVYAITINNESSFSQFGANFLHEYNLIDLIYDSKGNKISPNISNSLNEERFTKLLNTFNSGLTIFKGDKDDLSNWSKLKVTQSNNITNKDCN</sequence>
<keyword evidence="1" id="KW-0472">Membrane</keyword>
<dbReference type="Proteomes" id="UP000605013">
    <property type="component" value="Unassembled WGS sequence"/>
</dbReference>
<protein>
    <recommendedName>
        <fullName evidence="4">Lipoprotein</fullName>
    </recommendedName>
</protein>
<evidence type="ECO:0000313" key="3">
    <source>
        <dbReference type="Proteomes" id="UP000605013"/>
    </source>
</evidence>
<evidence type="ECO:0008006" key="4">
    <source>
        <dbReference type="Google" id="ProtNLM"/>
    </source>
</evidence>
<accession>A0ABS1WIT3</accession>
<dbReference type="RefSeq" id="WP_202999187.1">
    <property type="nucleotide sequence ID" value="NZ_JAEMEF010000003.1"/>
</dbReference>
<dbReference type="EMBL" id="JAEMEF010000003">
    <property type="protein sequence ID" value="MBL7559035.1"/>
    <property type="molecule type" value="Genomic_DNA"/>
</dbReference>
<evidence type="ECO:0000256" key="1">
    <source>
        <dbReference type="SAM" id="Phobius"/>
    </source>
</evidence>
<keyword evidence="3" id="KW-1185">Reference proteome</keyword>
<keyword evidence="1" id="KW-0812">Transmembrane</keyword>
<reference evidence="2 3" key="1">
    <citation type="submission" date="2020-12" db="EMBL/GenBank/DDBJ databases">
        <title>Olleya sediminilitoris sp. nov., isolated from a tidal flat.</title>
        <authorList>
            <person name="Park S."/>
            <person name="Yoon J.-H."/>
        </authorList>
    </citation>
    <scope>NUCLEOTIDE SEQUENCE [LARGE SCALE GENOMIC DNA]</scope>
    <source>
        <strain evidence="2 3">YSTF-M6</strain>
    </source>
</reference>
<keyword evidence="1" id="KW-1133">Transmembrane helix</keyword>
<proteinExistence type="predicted"/>
<feature type="transmembrane region" description="Helical" evidence="1">
    <location>
        <begin position="7"/>
        <end position="24"/>
    </location>
</feature>
<comment type="caution">
    <text evidence="2">The sequence shown here is derived from an EMBL/GenBank/DDBJ whole genome shotgun (WGS) entry which is preliminary data.</text>
</comment>
<evidence type="ECO:0000313" key="2">
    <source>
        <dbReference type="EMBL" id="MBL7559035.1"/>
    </source>
</evidence>